<accession>A0A841JQU7</accession>
<sequence length="153" mass="16172">MTTRERSILKGALAGMIGGLAGAGAKVLAEKLFPPRVAGQTPPPVVLVEQFAGHALPPTQQQAAMHGIHWGFGAAAGGIYGALVEMEPSVGAWKGAAFGLTLNRLTHESILPRMGLAAPKEEQPTQERISEWVTHAVYGIFTDAVRRAVRKSL</sequence>
<keyword evidence="2" id="KW-1185">Reference proteome</keyword>
<evidence type="ECO:0000313" key="2">
    <source>
        <dbReference type="Proteomes" id="UP000538666"/>
    </source>
</evidence>
<evidence type="ECO:0000313" key="1">
    <source>
        <dbReference type="EMBL" id="MBB6142149.1"/>
    </source>
</evidence>
<comment type="caution">
    <text evidence="1">The sequence shown here is derived from an EMBL/GenBank/DDBJ whole genome shotgun (WGS) entry which is preliminary data.</text>
</comment>
<name>A0A841JQU7_9BACT</name>
<dbReference type="AlphaFoldDB" id="A0A841JQU7"/>
<gene>
    <name evidence="1" type="ORF">HNQ77_000087</name>
</gene>
<reference evidence="1 2" key="1">
    <citation type="submission" date="2020-08" db="EMBL/GenBank/DDBJ databases">
        <title>Genomic Encyclopedia of Type Strains, Phase IV (KMG-IV): sequencing the most valuable type-strain genomes for metagenomic binning, comparative biology and taxonomic classification.</title>
        <authorList>
            <person name="Goeker M."/>
        </authorList>
    </citation>
    <scope>NUCLEOTIDE SEQUENCE [LARGE SCALE GENOMIC DNA]</scope>
    <source>
        <strain evidence="1 2">DSM 103733</strain>
    </source>
</reference>
<dbReference type="EMBL" id="JACHEK010000001">
    <property type="protein sequence ID" value="MBB6142149.1"/>
    <property type="molecule type" value="Genomic_DNA"/>
</dbReference>
<protein>
    <submittedName>
        <fullName evidence="1">Putative membrane protein</fullName>
    </submittedName>
</protein>
<organism evidence="1 2">
    <name type="scientific">Silvibacterium bohemicum</name>
    <dbReference type="NCBI Taxonomy" id="1577686"/>
    <lineage>
        <taxon>Bacteria</taxon>
        <taxon>Pseudomonadati</taxon>
        <taxon>Acidobacteriota</taxon>
        <taxon>Terriglobia</taxon>
        <taxon>Terriglobales</taxon>
        <taxon>Acidobacteriaceae</taxon>
        <taxon>Silvibacterium</taxon>
    </lineage>
</organism>
<dbReference type="Pfam" id="PF07274">
    <property type="entry name" value="DUF1440"/>
    <property type="match status" value="1"/>
</dbReference>
<dbReference type="Proteomes" id="UP000538666">
    <property type="component" value="Unassembled WGS sequence"/>
</dbReference>
<proteinExistence type="predicted"/>
<dbReference type="RefSeq" id="WP_050058035.1">
    <property type="nucleotide sequence ID" value="NZ_LBHJ01000001.1"/>
</dbReference>
<dbReference type="OrthoDB" id="121289at2"/>
<dbReference type="InterPro" id="IPR009898">
    <property type="entry name" value="DUF1440"/>
</dbReference>